<dbReference type="SMART" id="SM00345">
    <property type="entry name" value="HTH_GNTR"/>
    <property type="match status" value="1"/>
</dbReference>
<evidence type="ECO:0000313" key="6">
    <source>
        <dbReference type="Proteomes" id="UP001165587"/>
    </source>
</evidence>
<dbReference type="InterPro" id="IPR028978">
    <property type="entry name" value="Chorismate_lyase_/UTRA_dom_sf"/>
</dbReference>
<dbReference type="InterPro" id="IPR011663">
    <property type="entry name" value="UTRA"/>
</dbReference>
<dbReference type="GO" id="GO:0003677">
    <property type="term" value="F:DNA binding"/>
    <property type="evidence" value="ECO:0007669"/>
    <property type="project" value="UniProtKB-KW"/>
</dbReference>
<keyword evidence="2" id="KW-0238">DNA-binding</keyword>
<dbReference type="Gene3D" id="3.40.1410.10">
    <property type="entry name" value="Chorismate lyase-like"/>
    <property type="match status" value="1"/>
</dbReference>
<name>A0AA41XH17_9MICO</name>
<dbReference type="SMART" id="SM00866">
    <property type="entry name" value="UTRA"/>
    <property type="match status" value="1"/>
</dbReference>
<dbReference type="Gene3D" id="1.10.10.10">
    <property type="entry name" value="Winged helix-like DNA-binding domain superfamily/Winged helix DNA-binding domain"/>
    <property type="match status" value="1"/>
</dbReference>
<keyword evidence="3" id="KW-0804">Transcription</keyword>
<dbReference type="CDD" id="cd07377">
    <property type="entry name" value="WHTH_GntR"/>
    <property type="match status" value="1"/>
</dbReference>
<feature type="domain" description="HTH gntR-type" evidence="4">
    <location>
        <begin position="12"/>
        <end position="80"/>
    </location>
</feature>
<sequence length="247" mass="27248">MKAGKSPSTKKAPLAHGLKEDILELIAAEGMRPGDQLPTEPELAERFSASRSTVREALKLLEQDGLVNAIQGRGRFLSALGSMSIERPVTIYESITEMLEGLGFTVTNAVLSVTEDTADEHVAHELGLEPGDPVIRLVRLRLGNDQPMVFSINIIRRDALPGPIAYRDWGVSVTSALEGHGHSIDSSIARISAADLPADYARKHDLKKYDPWLLVEETCITRDGQRVLYALDFHRSSEIAFNVIRRR</sequence>
<dbReference type="SUPFAM" id="SSF46785">
    <property type="entry name" value="Winged helix' DNA-binding domain"/>
    <property type="match status" value="1"/>
</dbReference>
<dbReference type="SUPFAM" id="SSF64288">
    <property type="entry name" value="Chorismate lyase-like"/>
    <property type="match status" value="1"/>
</dbReference>
<dbReference type="GO" id="GO:0045892">
    <property type="term" value="P:negative regulation of DNA-templated transcription"/>
    <property type="evidence" value="ECO:0007669"/>
    <property type="project" value="TreeGrafter"/>
</dbReference>
<dbReference type="RefSeq" id="WP_259531159.1">
    <property type="nucleotide sequence ID" value="NZ_JANLCK010000019.1"/>
</dbReference>
<organism evidence="5 6">
    <name type="scientific">Herbiconiux oxytropis</name>
    <dbReference type="NCBI Taxonomy" id="2970915"/>
    <lineage>
        <taxon>Bacteria</taxon>
        <taxon>Bacillati</taxon>
        <taxon>Actinomycetota</taxon>
        <taxon>Actinomycetes</taxon>
        <taxon>Micrococcales</taxon>
        <taxon>Microbacteriaceae</taxon>
        <taxon>Herbiconiux</taxon>
    </lineage>
</organism>
<dbReference type="InterPro" id="IPR000524">
    <property type="entry name" value="Tscrpt_reg_HTH_GntR"/>
</dbReference>
<protein>
    <submittedName>
        <fullName evidence="5">GntR family transcriptional regulator</fullName>
    </submittedName>
</protein>
<gene>
    <name evidence="5" type="ORF">N1028_19310</name>
</gene>
<keyword evidence="6" id="KW-1185">Reference proteome</keyword>
<evidence type="ECO:0000256" key="3">
    <source>
        <dbReference type="ARBA" id="ARBA00023163"/>
    </source>
</evidence>
<evidence type="ECO:0000313" key="5">
    <source>
        <dbReference type="EMBL" id="MCS5728052.1"/>
    </source>
</evidence>
<dbReference type="GO" id="GO:0003700">
    <property type="term" value="F:DNA-binding transcription factor activity"/>
    <property type="evidence" value="ECO:0007669"/>
    <property type="project" value="InterPro"/>
</dbReference>
<dbReference type="Proteomes" id="UP001165587">
    <property type="component" value="Unassembled WGS sequence"/>
</dbReference>
<dbReference type="Pfam" id="PF00392">
    <property type="entry name" value="GntR"/>
    <property type="match status" value="1"/>
</dbReference>
<dbReference type="PANTHER" id="PTHR44846">
    <property type="entry name" value="MANNOSYL-D-GLYCERATE TRANSPORT/METABOLISM SYSTEM REPRESSOR MNGR-RELATED"/>
    <property type="match status" value="1"/>
</dbReference>
<dbReference type="PANTHER" id="PTHR44846:SF17">
    <property type="entry name" value="GNTR-FAMILY TRANSCRIPTIONAL REGULATOR"/>
    <property type="match status" value="1"/>
</dbReference>
<evidence type="ECO:0000256" key="2">
    <source>
        <dbReference type="ARBA" id="ARBA00023125"/>
    </source>
</evidence>
<dbReference type="AlphaFoldDB" id="A0AA41XH17"/>
<proteinExistence type="predicted"/>
<comment type="caution">
    <text evidence="5">The sequence shown here is derived from an EMBL/GenBank/DDBJ whole genome shotgun (WGS) entry which is preliminary data.</text>
</comment>
<evidence type="ECO:0000256" key="1">
    <source>
        <dbReference type="ARBA" id="ARBA00023015"/>
    </source>
</evidence>
<dbReference type="PROSITE" id="PS50949">
    <property type="entry name" value="HTH_GNTR"/>
    <property type="match status" value="1"/>
</dbReference>
<accession>A0AA41XH17</accession>
<dbReference type="InterPro" id="IPR036390">
    <property type="entry name" value="WH_DNA-bd_sf"/>
</dbReference>
<evidence type="ECO:0000259" key="4">
    <source>
        <dbReference type="PROSITE" id="PS50949"/>
    </source>
</evidence>
<dbReference type="InterPro" id="IPR036388">
    <property type="entry name" value="WH-like_DNA-bd_sf"/>
</dbReference>
<dbReference type="Pfam" id="PF07702">
    <property type="entry name" value="UTRA"/>
    <property type="match status" value="1"/>
</dbReference>
<dbReference type="PRINTS" id="PR00035">
    <property type="entry name" value="HTHGNTR"/>
</dbReference>
<dbReference type="EMBL" id="JANLCK010000019">
    <property type="protein sequence ID" value="MCS5728052.1"/>
    <property type="molecule type" value="Genomic_DNA"/>
</dbReference>
<dbReference type="InterPro" id="IPR050679">
    <property type="entry name" value="Bact_HTH_transcr_reg"/>
</dbReference>
<reference evidence="5" key="1">
    <citation type="submission" date="2022-08" db="EMBL/GenBank/DDBJ databases">
        <authorList>
            <person name="Deng Y."/>
            <person name="Han X.-F."/>
            <person name="Zhang Y.-Q."/>
        </authorList>
    </citation>
    <scope>NUCLEOTIDE SEQUENCE</scope>
    <source>
        <strain evidence="5">CPCC 203407</strain>
    </source>
</reference>
<keyword evidence="1" id="KW-0805">Transcription regulation</keyword>